<name>A0ACC2K0Y7_9PEZI</name>
<organism evidence="1 2">
    <name type="scientific">Lasiodiplodia mahajangana</name>
    <dbReference type="NCBI Taxonomy" id="1108764"/>
    <lineage>
        <taxon>Eukaryota</taxon>
        <taxon>Fungi</taxon>
        <taxon>Dikarya</taxon>
        <taxon>Ascomycota</taxon>
        <taxon>Pezizomycotina</taxon>
        <taxon>Dothideomycetes</taxon>
        <taxon>Dothideomycetes incertae sedis</taxon>
        <taxon>Botryosphaeriales</taxon>
        <taxon>Botryosphaeriaceae</taxon>
        <taxon>Lasiodiplodia</taxon>
    </lineage>
</organism>
<comment type="caution">
    <text evidence="1">The sequence shown here is derived from an EMBL/GenBank/DDBJ whole genome shotgun (WGS) entry which is preliminary data.</text>
</comment>
<gene>
    <name evidence="1" type="ORF">O1611_g197</name>
</gene>
<sequence>MDIAVPVELESFVQTSSIVDEIWGPSPNPDVARTRFDTLASFLLHFEKEREFEQAHEDDVIATIRAFRQYPGKRKSELRSDSESASTRSSGSSDGPNFDLVVRCMFLTACSPPGSSTMGGHSIFRPRWKESESLERYLARVFPVTRAPQQDLASFRLGKLSASYLRSFAYIQIRWTDNLSDHLILLRGEGWKSLYLFRHPGFLKVSLDVLSDADEDAAQTPLEALKLGCLPPSLLKETLMTLDIIFPVIGDNASRSILEREVEKNGLDQYLLDRFYLDSRDHERPSDALDPSDVRSLYLKYPYWADRLYDLWREADDPTPTTRIERWTEARRNPRFAYWCTVVSILIAISFGIFATALGAVQVWISWCAWVDDPTVPQCGYKKSP</sequence>
<dbReference type="EMBL" id="JAPUUL010000014">
    <property type="protein sequence ID" value="KAJ8133428.1"/>
    <property type="molecule type" value="Genomic_DNA"/>
</dbReference>
<evidence type="ECO:0000313" key="2">
    <source>
        <dbReference type="Proteomes" id="UP001153332"/>
    </source>
</evidence>
<protein>
    <submittedName>
        <fullName evidence="1">Uncharacterized protein</fullName>
    </submittedName>
</protein>
<proteinExistence type="predicted"/>
<keyword evidence="2" id="KW-1185">Reference proteome</keyword>
<dbReference type="Proteomes" id="UP001153332">
    <property type="component" value="Unassembled WGS sequence"/>
</dbReference>
<accession>A0ACC2K0Y7</accession>
<reference evidence="1" key="1">
    <citation type="submission" date="2022-12" db="EMBL/GenBank/DDBJ databases">
        <title>Genome Sequence of Lasiodiplodia mahajangana.</title>
        <authorList>
            <person name="Buettner E."/>
        </authorList>
    </citation>
    <scope>NUCLEOTIDE SEQUENCE</scope>
    <source>
        <strain evidence="1">VT137</strain>
    </source>
</reference>
<evidence type="ECO:0000313" key="1">
    <source>
        <dbReference type="EMBL" id="KAJ8133428.1"/>
    </source>
</evidence>